<keyword evidence="1" id="KW-1133">Transmembrane helix</keyword>
<keyword evidence="1" id="KW-0472">Membrane</keyword>
<gene>
    <name evidence="2" type="ORF">HN018_15100</name>
</gene>
<accession>A0A6M8HSG5</accession>
<dbReference type="RefSeq" id="WP_171833281.1">
    <property type="nucleotide sequence ID" value="NZ_CP053708.1"/>
</dbReference>
<dbReference type="AlphaFoldDB" id="A0A6M8HSG5"/>
<dbReference type="KEGG" id="lck:HN018_15100"/>
<evidence type="ECO:0000313" key="3">
    <source>
        <dbReference type="Proteomes" id="UP000500767"/>
    </source>
</evidence>
<dbReference type="EMBL" id="CP053708">
    <property type="protein sequence ID" value="QKE91195.1"/>
    <property type="molecule type" value="Genomic_DNA"/>
</dbReference>
<protein>
    <recommendedName>
        <fullName evidence="4">LysM domain-containing protein</fullName>
    </recommendedName>
</protein>
<sequence length="390" mass="40746">MASATTLSTMPLERARDVVSAQRIRTPDSIRQAAERLIGCYPGILLIGSSVQTATAVGDLLAHARAAPGNRIQPVRFPAATGTPALLRDVVERAYKARTDTATRLLIVVAQADALSDDTLQELEVAAEAALAHGGLQFLFTSTEDLSSLWTRDAFVSLSASLEDPLRLVAGPAEPGLLATYGSLDAPEEPAPWPAETSRHGLRARTLVLILAVLALMALVAIGVGYQRHVPLLGLLPSALMPAPSAPVPHVADRPIPAPGVPTHMAQMPKENAPAARMASAPQPASAPPVRRSMPVLQPAIRLSVQAPGAPFAAAPLASIPATEIAPAPVVPGASLLLIAEPGDTLPKLYAKVYQGMTPPPYSEVTAVNPAQIKPGDHLMFPTPPNGWRP</sequence>
<organism evidence="2 3">
    <name type="scientific">Lichenicola cladoniae</name>
    <dbReference type="NCBI Taxonomy" id="1484109"/>
    <lineage>
        <taxon>Bacteria</taxon>
        <taxon>Pseudomonadati</taxon>
        <taxon>Pseudomonadota</taxon>
        <taxon>Alphaproteobacteria</taxon>
        <taxon>Acetobacterales</taxon>
        <taxon>Acetobacteraceae</taxon>
        <taxon>Lichenicola</taxon>
    </lineage>
</organism>
<keyword evidence="3" id="KW-1185">Reference proteome</keyword>
<feature type="transmembrane region" description="Helical" evidence="1">
    <location>
        <begin position="207"/>
        <end position="226"/>
    </location>
</feature>
<keyword evidence="1" id="KW-0812">Transmembrane</keyword>
<dbReference type="Proteomes" id="UP000500767">
    <property type="component" value="Chromosome"/>
</dbReference>
<evidence type="ECO:0000256" key="1">
    <source>
        <dbReference type="SAM" id="Phobius"/>
    </source>
</evidence>
<proteinExistence type="predicted"/>
<reference evidence="2 3" key="1">
    <citation type="journal article" date="2014" name="World J. Microbiol. Biotechnol.">
        <title>Biodiversity and physiological characteristics of Antarctic and Arctic lichens-associated bacteria.</title>
        <authorList>
            <person name="Lee Y.M."/>
            <person name="Kim E.H."/>
            <person name="Lee H.K."/>
            <person name="Hong S.G."/>
        </authorList>
    </citation>
    <scope>NUCLEOTIDE SEQUENCE [LARGE SCALE GENOMIC DNA]</scope>
    <source>
        <strain evidence="2 3">PAMC 26569</strain>
    </source>
</reference>
<evidence type="ECO:0000313" key="2">
    <source>
        <dbReference type="EMBL" id="QKE91195.1"/>
    </source>
</evidence>
<evidence type="ECO:0008006" key="4">
    <source>
        <dbReference type="Google" id="ProtNLM"/>
    </source>
</evidence>
<name>A0A6M8HSG5_9PROT</name>